<reference evidence="3" key="2">
    <citation type="submission" date="2015-01" db="EMBL/GenBank/DDBJ databases">
        <title>Evolutionary Origins and Diversification of the Mycorrhizal Mutualists.</title>
        <authorList>
            <consortium name="DOE Joint Genome Institute"/>
            <consortium name="Mycorrhizal Genomics Consortium"/>
            <person name="Kohler A."/>
            <person name="Kuo A."/>
            <person name="Nagy L.G."/>
            <person name="Floudas D."/>
            <person name="Copeland A."/>
            <person name="Barry K.W."/>
            <person name="Cichocki N."/>
            <person name="Veneault-Fourrey C."/>
            <person name="LaButti K."/>
            <person name="Lindquist E.A."/>
            <person name="Lipzen A."/>
            <person name="Lundell T."/>
            <person name="Morin E."/>
            <person name="Murat C."/>
            <person name="Riley R."/>
            <person name="Ohm R."/>
            <person name="Sun H."/>
            <person name="Tunlid A."/>
            <person name="Henrissat B."/>
            <person name="Grigoriev I.V."/>
            <person name="Hibbett D.S."/>
            <person name="Martin F."/>
        </authorList>
    </citation>
    <scope>NUCLEOTIDE SEQUENCE [LARGE SCALE GENOMIC DNA]</scope>
    <source>
        <strain evidence="3">MUT 4182</strain>
    </source>
</reference>
<evidence type="ECO:0000313" key="3">
    <source>
        <dbReference type="Proteomes" id="UP000054248"/>
    </source>
</evidence>
<feature type="compositionally biased region" description="Basic and acidic residues" evidence="1">
    <location>
        <begin position="54"/>
        <end position="72"/>
    </location>
</feature>
<evidence type="ECO:0000256" key="1">
    <source>
        <dbReference type="SAM" id="MobiDB-lite"/>
    </source>
</evidence>
<accession>A0A0C3QAE4</accession>
<feature type="compositionally biased region" description="Polar residues" evidence="1">
    <location>
        <begin position="38"/>
        <end position="48"/>
    </location>
</feature>
<dbReference type="HOGENOM" id="CLU_2335176_0_0_1"/>
<organism evidence="2 3">
    <name type="scientific">Tulasnella calospora MUT 4182</name>
    <dbReference type="NCBI Taxonomy" id="1051891"/>
    <lineage>
        <taxon>Eukaryota</taxon>
        <taxon>Fungi</taxon>
        <taxon>Dikarya</taxon>
        <taxon>Basidiomycota</taxon>
        <taxon>Agaricomycotina</taxon>
        <taxon>Agaricomycetes</taxon>
        <taxon>Cantharellales</taxon>
        <taxon>Tulasnellaceae</taxon>
        <taxon>Tulasnella</taxon>
    </lineage>
</organism>
<name>A0A0C3QAE4_9AGAM</name>
<gene>
    <name evidence="2" type="ORF">M407DRAFT_28628</name>
</gene>
<dbReference type="Proteomes" id="UP000054248">
    <property type="component" value="Unassembled WGS sequence"/>
</dbReference>
<sequence length="98" mass="9917">MLDTPDTAPAVDGNPADPPLVPATAGTPGKAEPEKAYTQDSGAISNKSVFVHSSPEHKDGGRGDEKGEEDHPTSVGGRGVSREEGGGGAPEPEEQEGI</sequence>
<dbReference type="EMBL" id="KN823127">
    <property type="protein sequence ID" value="KIO21811.1"/>
    <property type="molecule type" value="Genomic_DNA"/>
</dbReference>
<evidence type="ECO:0000313" key="2">
    <source>
        <dbReference type="EMBL" id="KIO21811.1"/>
    </source>
</evidence>
<feature type="region of interest" description="Disordered" evidence="1">
    <location>
        <begin position="1"/>
        <end position="98"/>
    </location>
</feature>
<reference evidence="2 3" key="1">
    <citation type="submission" date="2014-04" db="EMBL/GenBank/DDBJ databases">
        <authorList>
            <consortium name="DOE Joint Genome Institute"/>
            <person name="Kuo A."/>
            <person name="Girlanda M."/>
            <person name="Perotto S."/>
            <person name="Kohler A."/>
            <person name="Nagy L.G."/>
            <person name="Floudas D."/>
            <person name="Copeland A."/>
            <person name="Barry K.W."/>
            <person name="Cichocki N."/>
            <person name="Veneault-Fourrey C."/>
            <person name="LaButti K."/>
            <person name="Lindquist E.A."/>
            <person name="Lipzen A."/>
            <person name="Lundell T."/>
            <person name="Morin E."/>
            <person name="Murat C."/>
            <person name="Sun H."/>
            <person name="Tunlid A."/>
            <person name="Henrissat B."/>
            <person name="Grigoriev I.V."/>
            <person name="Hibbett D.S."/>
            <person name="Martin F."/>
            <person name="Nordberg H.P."/>
            <person name="Cantor M.N."/>
            <person name="Hua S.X."/>
        </authorList>
    </citation>
    <scope>NUCLEOTIDE SEQUENCE [LARGE SCALE GENOMIC DNA]</scope>
    <source>
        <strain evidence="2 3">MUT 4182</strain>
    </source>
</reference>
<dbReference type="AlphaFoldDB" id="A0A0C3QAE4"/>
<proteinExistence type="predicted"/>
<protein>
    <submittedName>
        <fullName evidence="2">Uncharacterized protein</fullName>
    </submittedName>
</protein>
<keyword evidence="3" id="KW-1185">Reference proteome</keyword>